<dbReference type="AlphaFoldDB" id="A0AAX3S191"/>
<gene>
    <name evidence="1" type="ORF">PG365_04480</name>
</gene>
<name>A0AAX3S191_9GAMM</name>
<reference evidence="1" key="1">
    <citation type="submission" date="2023-01" db="EMBL/GenBank/DDBJ databases">
        <title>The prevalence of carbapenem-resistant bacteria in aquaculture in China and the genetic diversity of carbapenem-resistant genes.</title>
        <authorList>
            <person name="Wen R."/>
        </authorList>
    </citation>
    <scope>NUCLEOTIDE SEQUENCE</scope>
    <source>
        <strain evidence="1">PVA41-chromosome</strain>
    </source>
</reference>
<protein>
    <submittedName>
        <fullName evidence="1">Uncharacterized protein</fullName>
    </submittedName>
</protein>
<sequence>MRLKQHSSDNKLISLFQQFNDPEVPLKFVWLCWSNLLLGAPLDDWNHTLKLKSKEQLVEWVIDRQAENSGLTAIMDEYVLLSR</sequence>
<dbReference type="EMBL" id="CP116222">
    <property type="protein sequence ID" value="WFC07649.1"/>
    <property type="molecule type" value="Genomic_DNA"/>
</dbReference>
<evidence type="ECO:0000313" key="2">
    <source>
        <dbReference type="Proteomes" id="UP001222403"/>
    </source>
</evidence>
<organism evidence="1 2">
    <name type="scientific">Providencia vermicola</name>
    <dbReference type="NCBI Taxonomy" id="333965"/>
    <lineage>
        <taxon>Bacteria</taxon>
        <taxon>Pseudomonadati</taxon>
        <taxon>Pseudomonadota</taxon>
        <taxon>Gammaproteobacteria</taxon>
        <taxon>Enterobacterales</taxon>
        <taxon>Morganellaceae</taxon>
        <taxon>Providencia</taxon>
    </lineage>
</organism>
<proteinExistence type="predicted"/>
<dbReference type="Proteomes" id="UP001222403">
    <property type="component" value="Chromosome"/>
</dbReference>
<dbReference type="RefSeq" id="WP_275258268.1">
    <property type="nucleotide sequence ID" value="NZ_CP116222.1"/>
</dbReference>
<accession>A0AAX3S191</accession>
<evidence type="ECO:0000313" key="1">
    <source>
        <dbReference type="EMBL" id="WFC07649.1"/>
    </source>
</evidence>